<proteinExistence type="predicted"/>
<dbReference type="Proteomes" id="UP001501323">
    <property type="component" value="Unassembled WGS sequence"/>
</dbReference>
<evidence type="ECO:0000313" key="3">
    <source>
        <dbReference type="Proteomes" id="UP001501323"/>
    </source>
</evidence>
<comment type="caution">
    <text evidence="2">The sequence shown here is derived from an EMBL/GenBank/DDBJ whole genome shotgun (WGS) entry which is preliminary data.</text>
</comment>
<feature type="transmembrane region" description="Helical" evidence="1">
    <location>
        <begin position="32"/>
        <end position="49"/>
    </location>
</feature>
<feature type="transmembrane region" description="Helical" evidence="1">
    <location>
        <begin position="136"/>
        <end position="158"/>
    </location>
</feature>
<evidence type="ECO:0000313" key="2">
    <source>
        <dbReference type="EMBL" id="GAA4856028.1"/>
    </source>
</evidence>
<keyword evidence="3" id="KW-1185">Reference proteome</keyword>
<reference evidence="3" key="1">
    <citation type="journal article" date="2019" name="Int. J. Syst. Evol. Microbiol.">
        <title>The Global Catalogue of Microorganisms (GCM) 10K type strain sequencing project: providing services to taxonomists for standard genome sequencing and annotation.</title>
        <authorList>
            <consortium name="The Broad Institute Genomics Platform"/>
            <consortium name="The Broad Institute Genome Sequencing Center for Infectious Disease"/>
            <person name="Wu L."/>
            <person name="Ma J."/>
        </authorList>
    </citation>
    <scope>NUCLEOTIDE SEQUENCE [LARGE SCALE GENOMIC DNA]</scope>
    <source>
        <strain evidence="3">JCM 18392</strain>
    </source>
</reference>
<evidence type="ECO:0000256" key="1">
    <source>
        <dbReference type="SAM" id="Phobius"/>
    </source>
</evidence>
<protein>
    <submittedName>
        <fullName evidence="2">Ketosynthase</fullName>
    </submittedName>
</protein>
<dbReference type="EMBL" id="BAABJY010000001">
    <property type="protein sequence ID" value="GAA4856028.1"/>
    <property type="molecule type" value="Genomic_DNA"/>
</dbReference>
<accession>A0ABP9DPS0</accession>
<keyword evidence="1" id="KW-1133">Transmembrane helix</keyword>
<name>A0ABP9DPS0_9GAMM</name>
<organism evidence="2 3">
    <name type="scientific">Luteimonas vadosa</name>
    <dbReference type="NCBI Taxonomy" id="1165507"/>
    <lineage>
        <taxon>Bacteria</taxon>
        <taxon>Pseudomonadati</taxon>
        <taxon>Pseudomonadota</taxon>
        <taxon>Gammaproteobacteria</taxon>
        <taxon>Lysobacterales</taxon>
        <taxon>Lysobacteraceae</taxon>
        <taxon>Luteimonas</taxon>
    </lineage>
</organism>
<feature type="transmembrane region" description="Helical" evidence="1">
    <location>
        <begin position="79"/>
        <end position="97"/>
    </location>
</feature>
<gene>
    <name evidence="2" type="ORF">GCM10023332_04570</name>
</gene>
<feature type="transmembrane region" description="Helical" evidence="1">
    <location>
        <begin position="56"/>
        <end position="73"/>
    </location>
</feature>
<keyword evidence="1" id="KW-0472">Membrane</keyword>
<feature type="transmembrane region" description="Helical" evidence="1">
    <location>
        <begin position="178"/>
        <end position="200"/>
    </location>
</feature>
<keyword evidence="1" id="KW-0812">Transmembrane</keyword>
<dbReference type="RefSeq" id="WP_345293874.1">
    <property type="nucleotide sequence ID" value="NZ_BAABJY010000001.1"/>
</dbReference>
<sequence length="232" mass="25347">MTTPPVAIALQVLLAAAYALLAHTASARQDDAFAAAALVVLVLLLMVVPLRDRRRWAWLALPLLLMTVWLLHASGLASLPLLLVPVAFLGLVAYWFARSLRAGSVPRITRIVAALEALPAERVAADLRAYTRGLTALWAVLLLVLAVTNLALALVASPGGLLATVGISAPVTITREQWSWFANLANYGIVGGAFVIEYWVRKWRFPGRYRNVADFVRKLSSLGPAFWRDFLR</sequence>